<dbReference type="AlphaFoldDB" id="A0A329CML2"/>
<sequence>MKEPKAPPEKIQYLLDRQDIQDTIARYSLGQDSHQGQDSNILVQWGETFADDGKVDYSVAGGPVGTFRELAIWMRGSENQPGSMSGFSNWQHMLSLPVVSLHGDEAQARTDFFATHRGRADQGANIHFNAAGAFHDELVRTSKGWRIAFRRLELYFGDPLPIAS</sequence>
<evidence type="ECO:0000313" key="3">
    <source>
        <dbReference type="Proteomes" id="UP000248918"/>
    </source>
</evidence>
<dbReference type="Pfam" id="PF13577">
    <property type="entry name" value="SnoaL_4"/>
    <property type="match status" value="1"/>
</dbReference>
<dbReference type="Proteomes" id="UP000248918">
    <property type="component" value="Unassembled WGS sequence"/>
</dbReference>
<accession>A0A329CML2</accession>
<name>A0A329CML2_9BURK</name>
<comment type="caution">
    <text evidence="2">The sequence shown here is derived from an EMBL/GenBank/DDBJ whole genome shotgun (WGS) entry which is preliminary data.</text>
</comment>
<dbReference type="EMBL" id="QLTK01000008">
    <property type="protein sequence ID" value="RAS32095.1"/>
    <property type="molecule type" value="Genomic_DNA"/>
</dbReference>
<dbReference type="InterPro" id="IPR037401">
    <property type="entry name" value="SnoaL-like"/>
</dbReference>
<evidence type="ECO:0000313" key="2">
    <source>
        <dbReference type="EMBL" id="RAS32095.1"/>
    </source>
</evidence>
<evidence type="ECO:0000259" key="1">
    <source>
        <dbReference type="Pfam" id="PF13577"/>
    </source>
</evidence>
<proteinExistence type="predicted"/>
<organism evidence="2 3">
    <name type="scientific">Paraburkholderia bryophila</name>
    <dbReference type="NCBI Taxonomy" id="420952"/>
    <lineage>
        <taxon>Bacteria</taxon>
        <taxon>Pseudomonadati</taxon>
        <taxon>Pseudomonadota</taxon>
        <taxon>Betaproteobacteria</taxon>
        <taxon>Burkholderiales</taxon>
        <taxon>Burkholderiaceae</taxon>
        <taxon>Paraburkholderia</taxon>
    </lineage>
</organism>
<gene>
    <name evidence="2" type="ORF">BX591_108203</name>
</gene>
<dbReference type="Gene3D" id="3.10.450.50">
    <property type="match status" value="1"/>
</dbReference>
<reference evidence="2 3" key="1">
    <citation type="submission" date="2018-06" db="EMBL/GenBank/DDBJ databases">
        <title>Genomic Encyclopedia of Type Strains, Phase III (KMG-III): the genomes of soil and plant-associated and newly described type strains.</title>
        <authorList>
            <person name="Whitman W."/>
        </authorList>
    </citation>
    <scope>NUCLEOTIDE SEQUENCE [LARGE SCALE GENOMIC DNA]</scope>
    <source>
        <strain evidence="2 3">LMG 23644</strain>
    </source>
</reference>
<dbReference type="InterPro" id="IPR032710">
    <property type="entry name" value="NTF2-like_dom_sf"/>
</dbReference>
<feature type="domain" description="SnoaL-like" evidence="1">
    <location>
        <begin position="13"/>
        <end position="151"/>
    </location>
</feature>
<dbReference type="OrthoDB" id="2860904at2"/>
<dbReference type="SUPFAM" id="SSF54427">
    <property type="entry name" value="NTF2-like"/>
    <property type="match status" value="1"/>
</dbReference>
<dbReference type="RefSeq" id="WP_111932334.1">
    <property type="nucleotide sequence ID" value="NZ_CADFFP010000009.1"/>
</dbReference>
<protein>
    <submittedName>
        <fullName evidence="2">SnoaL-like protein</fullName>
    </submittedName>
</protein>